<dbReference type="GO" id="GO:0016020">
    <property type="term" value="C:membrane"/>
    <property type="evidence" value="ECO:0007669"/>
    <property type="project" value="InterPro"/>
</dbReference>
<dbReference type="InParanoid" id="A0A0C2SWF5"/>
<dbReference type="Pfam" id="PF04664">
    <property type="entry name" value="OGFr_N"/>
    <property type="match status" value="1"/>
</dbReference>
<organism evidence="3 4">
    <name type="scientific">Amanita muscaria (strain Koide BX008)</name>
    <dbReference type="NCBI Taxonomy" id="946122"/>
    <lineage>
        <taxon>Eukaryota</taxon>
        <taxon>Fungi</taxon>
        <taxon>Dikarya</taxon>
        <taxon>Basidiomycota</taxon>
        <taxon>Agaricomycotina</taxon>
        <taxon>Agaricomycetes</taxon>
        <taxon>Agaricomycetidae</taxon>
        <taxon>Agaricales</taxon>
        <taxon>Pluteineae</taxon>
        <taxon>Amanitaceae</taxon>
        <taxon>Amanita</taxon>
    </lineage>
</organism>
<sequence>MRLPKDIQDFLAGYPDTEDNLALSSNIEFYSNTRRCQPDDMLISEIHSQWFGDYETLERRHGFIQWLFPIREHGLNFLSQPLQKHEVAVLTADPTLRRRVLRSYKLMLDFYGMQLISPETGLIGRVAAPRNYSTRYHNLIRSPHNYLRISRILKCLAELGLEWLNAGFLLHVLSEQSESNELNTAGIIHSMDHWWSNCIRNAEERAYIGDAIRKVRAGNLGFTRKMYVRALERRRHSGSFHHQGAST</sequence>
<evidence type="ECO:0000256" key="1">
    <source>
        <dbReference type="ARBA" id="ARBA00010365"/>
    </source>
</evidence>
<dbReference type="EMBL" id="KN818230">
    <property type="protein sequence ID" value="KIL67800.1"/>
    <property type="molecule type" value="Genomic_DNA"/>
</dbReference>
<accession>A0A0C2SWF5</accession>
<proteinExistence type="inferred from homology"/>
<comment type="similarity">
    <text evidence="1">Belongs to the opioid growth factor receptor family.</text>
</comment>
<dbReference type="Proteomes" id="UP000054549">
    <property type="component" value="Unassembled WGS sequence"/>
</dbReference>
<dbReference type="AlphaFoldDB" id="A0A0C2SWF5"/>
<dbReference type="HOGENOM" id="CLU_032134_2_0_1"/>
<evidence type="ECO:0000259" key="2">
    <source>
        <dbReference type="Pfam" id="PF04664"/>
    </source>
</evidence>
<dbReference type="OrthoDB" id="9030204at2759"/>
<dbReference type="PANTHER" id="PTHR14015:SF2">
    <property type="entry name" value="OPIOID GROWTH FACTOR RECEPTOR (OGFR) CONSERVED DOMAIN-CONTAINING PROTEIN"/>
    <property type="match status" value="1"/>
</dbReference>
<dbReference type="InterPro" id="IPR006757">
    <property type="entry name" value="OGF_rcpt"/>
</dbReference>
<evidence type="ECO:0000313" key="3">
    <source>
        <dbReference type="EMBL" id="KIL67800.1"/>
    </source>
</evidence>
<dbReference type="InterPro" id="IPR039574">
    <property type="entry name" value="OGFr"/>
</dbReference>
<dbReference type="GO" id="GO:0140625">
    <property type="term" value="F:opioid growth factor receptor activity"/>
    <property type="evidence" value="ECO:0007669"/>
    <property type="project" value="InterPro"/>
</dbReference>
<name>A0A0C2SWF5_AMAMK</name>
<dbReference type="PANTHER" id="PTHR14015">
    <property type="entry name" value="OPIOID GROWTH FACTOR RECEPTOR OGFR ZETA-TYPE OPIOID RECEPTOR"/>
    <property type="match status" value="1"/>
</dbReference>
<evidence type="ECO:0000313" key="4">
    <source>
        <dbReference type="Proteomes" id="UP000054549"/>
    </source>
</evidence>
<gene>
    <name evidence="3" type="ORF">M378DRAFT_158989</name>
</gene>
<feature type="domain" description="Opioid growth factor receptor (OGFr) conserved" evidence="2">
    <location>
        <begin position="24"/>
        <end position="208"/>
    </location>
</feature>
<protein>
    <recommendedName>
        <fullName evidence="2">Opioid growth factor receptor (OGFr) conserved domain-containing protein</fullName>
    </recommendedName>
</protein>
<keyword evidence="4" id="KW-1185">Reference proteome</keyword>
<reference evidence="3 4" key="1">
    <citation type="submission" date="2014-04" db="EMBL/GenBank/DDBJ databases">
        <title>Evolutionary Origins and Diversification of the Mycorrhizal Mutualists.</title>
        <authorList>
            <consortium name="DOE Joint Genome Institute"/>
            <consortium name="Mycorrhizal Genomics Consortium"/>
            <person name="Kohler A."/>
            <person name="Kuo A."/>
            <person name="Nagy L.G."/>
            <person name="Floudas D."/>
            <person name="Copeland A."/>
            <person name="Barry K.W."/>
            <person name="Cichocki N."/>
            <person name="Veneault-Fourrey C."/>
            <person name="LaButti K."/>
            <person name="Lindquist E.A."/>
            <person name="Lipzen A."/>
            <person name="Lundell T."/>
            <person name="Morin E."/>
            <person name="Murat C."/>
            <person name="Riley R."/>
            <person name="Ohm R."/>
            <person name="Sun H."/>
            <person name="Tunlid A."/>
            <person name="Henrissat B."/>
            <person name="Grigoriev I.V."/>
            <person name="Hibbett D.S."/>
            <person name="Martin F."/>
        </authorList>
    </citation>
    <scope>NUCLEOTIDE SEQUENCE [LARGE SCALE GENOMIC DNA]</scope>
    <source>
        <strain evidence="3 4">Koide BX008</strain>
    </source>
</reference>